<feature type="domain" description="C2H2-type" evidence="2">
    <location>
        <begin position="18"/>
        <end position="45"/>
    </location>
</feature>
<dbReference type="EMBL" id="HBUF01105616">
    <property type="protein sequence ID" value="CAG6639120.1"/>
    <property type="molecule type" value="Transcribed_RNA"/>
</dbReference>
<dbReference type="EMBL" id="HBUF01105617">
    <property type="protein sequence ID" value="CAG6639121.1"/>
    <property type="molecule type" value="Transcribed_RNA"/>
</dbReference>
<dbReference type="GO" id="GO:0008270">
    <property type="term" value="F:zinc ion binding"/>
    <property type="evidence" value="ECO:0007669"/>
    <property type="project" value="UniProtKB-KW"/>
</dbReference>
<keyword evidence="1" id="KW-0863">Zinc-finger</keyword>
<dbReference type="EMBL" id="HBUF01205080">
    <property type="protein sequence ID" value="CAG6663399.1"/>
    <property type="molecule type" value="Transcribed_RNA"/>
</dbReference>
<dbReference type="InterPro" id="IPR059059">
    <property type="entry name" value="Znf-C2H2_7th_ZNF462"/>
</dbReference>
<evidence type="ECO:0000313" key="3">
    <source>
        <dbReference type="EMBL" id="CAG6639121.1"/>
    </source>
</evidence>
<sequence>MVLHCKKCPSMNHKDRKYQCFKCDYRCDGKPSIRAHICRHSGEKPFKCRFCSYRGTRRNHLLEHERNKHKPDKITVRSKKYPKVKELGSGKKTITIGCPSPSNRDGFVEEELYDEHESILKSILSQLSVP</sequence>
<dbReference type="EMBL" id="HBUF01379246">
    <property type="protein sequence ID" value="CAG6729583.1"/>
    <property type="molecule type" value="Transcribed_RNA"/>
</dbReference>
<name>A0A8D8QW29_9HEMI</name>
<dbReference type="Pfam" id="PF23225">
    <property type="entry name" value="zf-C2H2_7th_ZNF462"/>
    <property type="match status" value="1"/>
</dbReference>
<dbReference type="EMBL" id="HBUF01205079">
    <property type="protein sequence ID" value="CAG6663398.1"/>
    <property type="molecule type" value="Transcribed_RNA"/>
</dbReference>
<dbReference type="InterPro" id="IPR013087">
    <property type="entry name" value="Znf_C2H2_type"/>
</dbReference>
<dbReference type="AlphaFoldDB" id="A0A8D8QW29"/>
<accession>A0A8D8QW29</accession>
<organism evidence="3">
    <name type="scientific">Cacopsylla melanoneura</name>
    <dbReference type="NCBI Taxonomy" id="428564"/>
    <lineage>
        <taxon>Eukaryota</taxon>
        <taxon>Metazoa</taxon>
        <taxon>Ecdysozoa</taxon>
        <taxon>Arthropoda</taxon>
        <taxon>Hexapoda</taxon>
        <taxon>Insecta</taxon>
        <taxon>Pterygota</taxon>
        <taxon>Neoptera</taxon>
        <taxon>Paraneoptera</taxon>
        <taxon>Hemiptera</taxon>
        <taxon>Sternorrhyncha</taxon>
        <taxon>Psylloidea</taxon>
        <taxon>Psyllidae</taxon>
        <taxon>Psyllinae</taxon>
        <taxon>Cacopsylla</taxon>
    </lineage>
</organism>
<keyword evidence="1" id="KW-0862">Zinc</keyword>
<dbReference type="PROSITE" id="PS00028">
    <property type="entry name" value="ZINC_FINGER_C2H2_1"/>
    <property type="match status" value="1"/>
</dbReference>
<reference evidence="3" key="1">
    <citation type="submission" date="2021-05" db="EMBL/GenBank/DDBJ databases">
        <authorList>
            <person name="Alioto T."/>
            <person name="Alioto T."/>
            <person name="Gomez Garrido J."/>
        </authorList>
    </citation>
    <scope>NUCLEOTIDE SEQUENCE</scope>
</reference>
<dbReference type="InterPro" id="IPR036236">
    <property type="entry name" value="Znf_C2H2_sf"/>
</dbReference>
<dbReference type="SUPFAM" id="SSF57667">
    <property type="entry name" value="beta-beta-alpha zinc fingers"/>
    <property type="match status" value="1"/>
</dbReference>
<keyword evidence="1" id="KW-0479">Metal-binding</keyword>
<feature type="domain" description="C2H2-type" evidence="2">
    <location>
        <begin position="46"/>
        <end position="74"/>
    </location>
</feature>
<dbReference type="SMART" id="SM00355">
    <property type="entry name" value="ZnF_C2H2"/>
    <property type="match status" value="2"/>
</dbReference>
<protein>
    <submittedName>
        <fullName evidence="3">Zinc finger protein 518A</fullName>
    </submittedName>
</protein>
<dbReference type="Gene3D" id="3.30.160.60">
    <property type="entry name" value="Classic Zinc Finger"/>
    <property type="match status" value="1"/>
</dbReference>
<evidence type="ECO:0000259" key="2">
    <source>
        <dbReference type="PROSITE" id="PS50157"/>
    </source>
</evidence>
<dbReference type="PROSITE" id="PS50157">
    <property type="entry name" value="ZINC_FINGER_C2H2_2"/>
    <property type="match status" value="2"/>
</dbReference>
<evidence type="ECO:0000256" key="1">
    <source>
        <dbReference type="PROSITE-ProRule" id="PRU00042"/>
    </source>
</evidence>
<proteinExistence type="predicted"/>